<reference evidence="1" key="1">
    <citation type="journal article" date="2015" name="Nature">
        <title>Complex archaea that bridge the gap between prokaryotes and eukaryotes.</title>
        <authorList>
            <person name="Spang A."/>
            <person name="Saw J.H."/>
            <person name="Jorgensen S.L."/>
            <person name="Zaremba-Niedzwiedzka K."/>
            <person name="Martijn J."/>
            <person name="Lind A.E."/>
            <person name="van Eijk R."/>
            <person name="Schleper C."/>
            <person name="Guy L."/>
            <person name="Ettema T.J."/>
        </authorList>
    </citation>
    <scope>NUCLEOTIDE SEQUENCE</scope>
</reference>
<accession>A0A0F9B0H7</accession>
<evidence type="ECO:0000313" key="1">
    <source>
        <dbReference type="EMBL" id="KKK78076.1"/>
    </source>
</evidence>
<sequence length="98" mass="10209">VHVYLGGIRIMADGSVTVSTIGKTETYELNGVFNTVGQAVDKFYNVAEGGEIPAGTQLQIGANSYDPDDDTARDTTLRGGDVLMLFTPEVAAGGVKGN</sequence>
<dbReference type="AlphaFoldDB" id="A0A0F9B0H7"/>
<comment type="caution">
    <text evidence="1">The sequence shown here is derived from an EMBL/GenBank/DDBJ whole genome shotgun (WGS) entry which is preliminary data.</text>
</comment>
<dbReference type="EMBL" id="LAZR01054658">
    <property type="protein sequence ID" value="KKK78076.1"/>
    <property type="molecule type" value="Genomic_DNA"/>
</dbReference>
<organism evidence="1">
    <name type="scientific">marine sediment metagenome</name>
    <dbReference type="NCBI Taxonomy" id="412755"/>
    <lineage>
        <taxon>unclassified sequences</taxon>
        <taxon>metagenomes</taxon>
        <taxon>ecological metagenomes</taxon>
    </lineage>
</organism>
<feature type="non-terminal residue" evidence="1">
    <location>
        <position position="1"/>
    </location>
</feature>
<protein>
    <submittedName>
        <fullName evidence="1">Uncharacterized protein</fullName>
    </submittedName>
</protein>
<gene>
    <name evidence="1" type="ORF">LCGC14_2847170</name>
</gene>
<proteinExistence type="predicted"/>
<name>A0A0F9B0H7_9ZZZZ</name>